<proteinExistence type="predicted"/>
<dbReference type="PROSITE" id="PS00913">
    <property type="entry name" value="ADH_IRON_1"/>
    <property type="match status" value="1"/>
</dbReference>
<sequence>MARFTLPRDLYHGKGALEALKDFEGKRAMICVGGGSMKRFGFLDRAKQYLEEAGMEVCLFEGIEPDPSVETVMKGAKAMEEFKPDWIVAMGGGSPIDAAKAMWIKYEYPDITFEDMCKVFGIPKLRKKAHFCAISSTSGTATEVTAFSIITDYEKGIKYPIADFEITPDVAIVDPELAETMPQKLVAHTGMDAMTHAIEAYVSTANCDFTDPLALHAIKMIQRDLVGSYNGDMEKRDSMHNAQCLAGMAFSNALLGIVHSMAHKTGAAFADYGAHIIHGAANAMYLPKVIAFNAKDETAKKRYGEIADFMGLGGGTLDEKVALLITYLRGMNDDLKIPHCIKNYGADSYPTEQGFVPEEVFLERLPEIAANAILDACTGSNPRQPSQEEMEKLLKCCYYDTEVDF</sequence>
<organism evidence="4 5">
    <name type="scientific">Roseburia hominis</name>
    <dbReference type="NCBI Taxonomy" id="301301"/>
    <lineage>
        <taxon>Bacteria</taxon>
        <taxon>Bacillati</taxon>
        <taxon>Bacillota</taxon>
        <taxon>Clostridia</taxon>
        <taxon>Lachnospirales</taxon>
        <taxon>Lachnospiraceae</taxon>
        <taxon>Roseburia</taxon>
    </lineage>
</organism>
<dbReference type="InterPro" id="IPR034802">
    <property type="entry name" value="NADPH_BDH"/>
</dbReference>
<dbReference type="Gene3D" id="1.20.1090.10">
    <property type="entry name" value="Dehydroquinate synthase-like - alpha domain"/>
    <property type="match status" value="1"/>
</dbReference>
<feature type="domain" description="Alcohol dehydrogenase iron-type/glycerol dehydrogenase GldA" evidence="2">
    <location>
        <begin position="7"/>
        <end position="175"/>
    </location>
</feature>
<dbReference type="PANTHER" id="PTHR11496">
    <property type="entry name" value="ALCOHOL DEHYDROGENASE"/>
    <property type="match status" value="1"/>
</dbReference>
<comment type="caution">
    <text evidence="4">The sequence shown here is derived from an EMBL/GenBank/DDBJ whole genome shotgun (WGS) entry which is preliminary data.</text>
</comment>
<dbReference type="FunFam" id="3.40.50.1970:FF:000003">
    <property type="entry name" value="Alcohol dehydrogenase, iron-containing"/>
    <property type="match status" value="1"/>
</dbReference>
<keyword evidence="1" id="KW-0560">Oxidoreductase</keyword>
<dbReference type="Proteomes" id="UP000266172">
    <property type="component" value="Unassembled WGS sequence"/>
</dbReference>
<dbReference type="FunFam" id="1.20.1090.10:FF:000001">
    <property type="entry name" value="Aldehyde-alcohol dehydrogenase"/>
    <property type="match status" value="1"/>
</dbReference>
<evidence type="ECO:0000259" key="3">
    <source>
        <dbReference type="Pfam" id="PF25137"/>
    </source>
</evidence>
<accession>A0A395VB40</accession>
<dbReference type="EMBL" id="QRVL01000006">
    <property type="protein sequence ID" value="RGS40645.1"/>
    <property type="molecule type" value="Genomic_DNA"/>
</dbReference>
<dbReference type="Pfam" id="PF00465">
    <property type="entry name" value="Fe-ADH"/>
    <property type="match status" value="1"/>
</dbReference>
<dbReference type="GO" id="GO:0004022">
    <property type="term" value="F:alcohol dehydrogenase (NAD+) activity"/>
    <property type="evidence" value="ECO:0007669"/>
    <property type="project" value="UniProtKB-ARBA"/>
</dbReference>
<evidence type="ECO:0000313" key="4">
    <source>
        <dbReference type="EMBL" id="RGS40645.1"/>
    </source>
</evidence>
<dbReference type="PANTHER" id="PTHR11496:SF83">
    <property type="entry name" value="HYDROXYACID-OXOACID TRANSHYDROGENASE, MITOCHONDRIAL"/>
    <property type="match status" value="1"/>
</dbReference>
<dbReference type="CDD" id="cd08179">
    <property type="entry name" value="NADPH_BDH"/>
    <property type="match status" value="1"/>
</dbReference>
<evidence type="ECO:0000313" key="5">
    <source>
        <dbReference type="Proteomes" id="UP000266172"/>
    </source>
</evidence>
<evidence type="ECO:0000256" key="1">
    <source>
        <dbReference type="ARBA" id="ARBA00023002"/>
    </source>
</evidence>
<dbReference type="Gene3D" id="3.40.50.1970">
    <property type="match status" value="1"/>
</dbReference>
<reference evidence="4 5" key="1">
    <citation type="submission" date="2018-08" db="EMBL/GenBank/DDBJ databases">
        <title>A genome reference for cultivated species of the human gut microbiota.</title>
        <authorList>
            <person name="Zou Y."/>
            <person name="Xue W."/>
            <person name="Luo G."/>
        </authorList>
    </citation>
    <scope>NUCLEOTIDE SEQUENCE [LARGE SCALE GENOMIC DNA]</scope>
    <source>
        <strain evidence="4 5">AF22-12AC</strain>
    </source>
</reference>
<dbReference type="InterPro" id="IPR001670">
    <property type="entry name" value="ADH_Fe/GldA"/>
</dbReference>
<dbReference type="AlphaFoldDB" id="A0A395VB40"/>
<name>A0A395VB40_9FIRM</name>
<feature type="domain" description="Fe-containing alcohol dehydrogenase-like C-terminal" evidence="3">
    <location>
        <begin position="187"/>
        <end position="396"/>
    </location>
</feature>
<dbReference type="Pfam" id="PF25137">
    <property type="entry name" value="ADH_Fe_C"/>
    <property type="match status" value="1"/>
</dbReference>
<evidence type="ECO:0000259" key="2">
    <source>
        <dbReference type="Pfam" id="PF00465"/>
    </source>
</evidence>
<dbReference type="InterPro" id="IPR039697">
    <property type="entry name" value="Alcohol_dehydrogenase_Fe"/>
</dbReference>
<dbReference type="SUPFAM" id="SSF56796">
    <property type="entry name" value="Dehydroquinate synthase-like"/>
    <property type="match status" value="1"/>
</dbReference>
<dbReference type="GO" id="GO:0046872">
    <property type="term" value="F:metal ion binding"/>
    <property type="evidence" value="ECO:0007669"/>
    <property type="project" value="InterPro"/>
</dbReference>
<protein>
    <submittedName>
        <fullName evidence="4">Iron-containing alcohol dehydrogenase</fullName>
    </submittedName>
</protein>
<dbReference type="InterPro" id="IPR018211">
    <property type="entry name" value="ADH_Fe_CS"/>
</dbReference>
<dbReference type="RefSeq" id="WP_118097435.1">
    <property type="nucleotide sequence ID" value="NZ_CATWOB010000008.1"/>
</dbReference>
<dbReference type="InterPro" id="IPR056798">
    <property type="entry name" value="ADH_Fe_C"/>
</dbReference>
<gene>
    <name evidence="4" type="ORF">DWX93_09000</name>
</gene>